<dbReference type="InterPro" id="IPR023346">
    <property type="entry name" value="Lysozyme-like_dom_sf"/>
</dbReference>
<dbReference type="GO" id="GO:0006032">
    <property type="term" value="P:chitin catabolic process"/>
    <property type="evidence" value="ECO:0007669"/>
    <property type="project" value="InterPro"/>
</dbReference>
<organism evidence="4 5">
    <name type="scientific">Mycobacteroides abscessus subsp. abscessus</name>
    <dbReference type="NCBI Taxonomy" id="1185650"/>
    <lineage>
        <taxon>Bacteria</taxon>
        <taxon>Bacillati</taxon>
        <taxon>Actinomycetota</taxon>
        <taxon>Actinomycetes</taxon>
        <taxon>Mycobacteriales</taxon>
        <taxon>Mycobacteriaceae</taxon>
        <taxon>Mycobacteroides</taxon>
        <taxon>Mycobacteroides abscessus</taxon>
    </lineage>
</organism>
<protein>
    <submittedName>
        <fullName evidence="4">Bacteriophage protein</fullName>
    </submittedName>
</protein>
<gene>
    <name evidence="4" type="ORF">SAMEA2070301_04518</name>
</gene>
<dbReference type="PANTHER" id="PTHR22595">
    <property type="entry name" value="CHITINASE-RELATED"/>
    <property type="match status" value="1"/>
</dbReference>
<dbReference type="InterPro" id="IPR000726">
    <property type="entry name" value="Glyco_hydro_19_cat"/>
</dbReference>
<dbReference type="PANTHER" id="PTHR22595:SF79">
    <property type="entry name" value="CHITINASE 12"/>
    <property type="match status" value="1"/>
</dbReference>
<dbReference type="Pfam" id="PF00182">
    <property type="entry name" value="Glyco_hydro_19"/>
    <property type="match status" value="1"/>
</dbReference>
<dbReference type="GO" id="GO:0006952">
    <property type="term" value="P:defense response"/>
    <property type="evidence" value="ECO:0007669"/>
    <property type="project" value="UniProtKB-KW"/>
</dbReference>
<evidence type="ECO:0000259" key="3">
    <source>
        <dbReference type="Pfam" id="PF00182"/>
    </source>
</evidence>
<evidence type="ECO:0000313" key="5">
    <source>
        <dbReference type="Proteomes" id="UP000185210"/>
    </source>
</evidence>
<comment type="caution">
    <text evidence="4">The sequence shown here is derived from an EMBL/GenBank/DDBJ whole genome shotgun (WGS) entry which is preliminary data.</text>
</comment>
<sequence>MTATRTNIEFAKRIFTDRVGNDYVYGGNWNPLDRNIGTDCSGLVIDELDAAINGTAMAWSRHGMSTESWRPIDVGEMGTIFNTICVASPNDFPADAAVKIAIHHGPGGGANSHMWCEVDGIRMESNGSDGCVTGNQARSVYDTAYANDWHYLPGPIIDQVAGPDRPALLAAAMAPTVLGRDQMAAYLPHFAEAMHAAEITTVLRAAAWCSQVGHESSGLRYTAEIQTSGPDWSWDRTRYRGRGPIQLTWQSNYRKFGQWCKTNGYVTDSELFVNQPELVEEPKWGFLAASWYWLYGGPRPGQINGFADAGDVLAVSRCVNGWVDTPNGMPDRTARYNRCLLLGDQLLSLLNPSTPIDPIEELLMSGLTVPSLSIYADPGEPDVPIVDMIRALDAHGPHEPYVENQARLGEPDAIRRVARTAAGQGKYGTAAGPVNQAKSVLNEIKQSNPAVLQQFLAQNGARS</sequence>
<dbReference type="SUPFAM" id="SSF53955">
    <property type="entry name" value="Lysozyme-like"/>
    <property type="match status" value="1"/>
</dbReference>
<dbReference type="EMBL" id="FSHM01000008">
    <property type="protein sequence ID" value="SIB77888.1"/>
    <property type="molecule type" value="Genomic_DNA"/>
</dbReference>
<name>A0AB38D453_9MYCO</name>
<evidence type="ECO:0000256" key="2">
    <source>
        <dbReference type="ARBA" id="ARBA00023157"/>
    </source>
</evidence>
<accession>A0AB38D453</accession>
<dbReference type="Gene3D" id="1.10.530.10">
    <property type="match status" value="1"/>
</dbReference>
<evidence type="ECO:0000313" key="4">
    <source>
        <dbReference type="EMBL" id="SIB77888.1"/>
    </source>
</evidence>
<reference evidence="4 5" key="1">
    <citation type="submission" date="2016-11" db="EMBL/GenBank/DDBJ databases">
        <authorList>
            <consortium name="Pathogen Informatics"/>
        </authorList>
    </citation>
    <scope>NUCLEOTIDE SEQUENCE [LARGE SCALE GENOMIC DNA]</scope>
    <source>
        <strain evidence="4 5">104</strain>
    </source>
</reference>
<evidence type="ECO:0000256" key="1">
    <source>
        <dbReference type="ARBA" id="ARBA00022821"/>
    </source>
</evidence>
<feature type="domain" description="Glycoside hydrolase family 19 catalytic" evidence="3">
    <location>
        <begin position="228"/>
        <end position="294"/>
    </location>
</feature>
<keyword evidence="2" id="KW-1015">Disulfide bond</keyword>
<keyword evidence="1" id="KW-0611">Plant defense</keyword>
<dbReference type="GO" id="GO:0016998">
    <property type="term" value="P:cell wall macromolecule catabolic process"/>
    <property type="evidence" value="ECO:0007669"/>
    <property type="project" value="InterPro"/>
</dbReference>
<dbReference type="GO" id="GO:0004568">
    <property type="term" value="F:chitinase activity"/>
    <property type="evidence" value="ECO:0007669"/>
    <property type="project" value="InterPro"/>
</dbReference>
<dbReference type="RefSeq" id="WP_052536295.1">
    <property type="nucleotide sequence ID" value="NZ_CAACXP010000003.1"/>
</dbReference>
<dbReference type="Proteomes" id="UP000185210">
    <property type="component" value="Unassembled WGS sequence"/>
</dbReference>
<proteinExistence type="predicted"/>
<dbReference type="AlphaFoldDB" id="A0AB38D453"/>